<sequence>QIENLDWRDQLKIFVDYVGYERAGKKRAVTEAPEDSGLTKFSLVDEDSGKAVFKGKIHRAGHVDSWKDWNFWTLDFSDFEGTGFFYISINAGAKEYRSRSFEIAENILQKKTLSDILFYFKSQRCSGKYE</sequence>
<accession>X1PXQ3</accession>
<evidence type="ECO:0000256" key="1">
    <source>
        <dbReference type="ARBA" id="ARBA00007072"/>
    </source>
</evidence>
<protein>
    <recommendedName>
        <fullName evidence="2">Cellulase Ig-like domain-containing protein</fullName>
    </recommendedName>
</protein>
<comment type="caution">
    <text evidence="3">The sequence shown here is derived from an EMBL/GenBank/DDBJ whole genome shotgun (WGS) entry which is preliminary data.</text>
</comment>
<dbReference type="CDD" id="cd02850">
    <property type="entry name" value="E_set_Cellulase_N"/>
    <property type="match status" value="1"/>
</dbReference>
<name>X1PXQ3_9ZZZZ</name>
<dbReference type="EMBL" id="BARV01042330">
    <property type="protein sequence ID" value="GAI47331.1"/>
    <property type="molecule type" value="Genomic_DNA"/>
</dbReference>
<dbReference type="Pfam" id="PF02927">
    <property type="entry name" value="CelD_N"/>
    <property type="match status" value="1"/>
</dbReference>
<feature type="non-terminal residue" evidence="3">
    <location>
        <position position="1"/>
    </location>
</feature>
<dbReference type="AlphaFoldDB" id="X1PXQ3"/>
<comment type="similarity">
    <text evidence="1">Belongs to the glycosyl hydrolase 9 (cellulase E) family.</text>
</comment>
<gene>
    <name evidence="3" type="ORF">S06H3_63702</name>
</gene>
<dbReference type="SUPFAM" id="SSF81296">
    <property type="entry name" value="E set domains"/>
    <property type="match status" value="1"/>
</dbReference>
<feature type="domain" description="Cellulase Ig-like" evidence="2">
    <location>
        <begin position="12"/>
        <end position="90"/>
    </location>
</feature>
<evidence type="ECO:0000313" key="3">
    <source>
        <dbReference type="EMBL" id="GAI47331.1"/>
    </source>
</evidence>
<dbReference type="InterPro" id="IPR014756">
    <property type="entry name" value="Ig_E-set"/>
</dbReference>
<dbReference type="InterPro" id="IPR004197">
    <property type="entry name" value="Cellulase_Ig-like"/>
</dbReference>
<organism evidence="3">
    <name type="scientific">marine sediment metagenome</name>
    <dbReference type="NCBI Taxonomy" id="412755"/>
    <lineage>
        <taxon>unclassified sequences</taxon>
        <taxon>metagenomes</taxon>
        <taxon>ecological metagenomes</taxon>
    </lineage>
</organism>
<dbReference type="InterPro" id="IPR013783">
    <property type="entry name" value="Ig-like_fold"/>
</dbReference>
<dbReference type="GO" id="GO:0005975">
    <property type="term" value="P:carbohydrate metabolic process"/>
    <property type="evidence" value="ECO:0007669"/>
    <property type="project" value="InterPro"/>
</dbReference>
<evidence type="ECO:0000259" key="2">
    <source>
        <dbReference type="Pfam" id="PF02927"/>
    </source>
</evidence>
<proteinExistence type="inferred from homology"/>
<reference evidence="3" key="1">
    <citation type="journal article" date="2014" name="Front. Microbiol.">
        <title>High frequency of phylogenetically diverse reductive dehalogenase-homologous genes in deep subseafloor sedimentary metagenomes.</title>
        <authorList>
            <person name="Kawai M."/>
            <person name="Futagami T."/>
            <person name="Toyoda A."/>
            <person name="Takaki Y."/>
            <person name="Nishi S."/>
            <person name="Hori S."/>
            <person name="Arai W."/>
            <person name="Tsubouchi T."/>
            <person name="Morono Y."/>
            <person name="Uchiyama I."/>
            <person name="Ito T."/>
            <person name="Fujiyama A."/>
            <person name="Inagaki F."/>
            <person name="Takami H."/>
        </authorList>
    </citation>
    <scope>NUCLEOTIDE SEQUENCE</scope>
    <source>
        <strain evidence="3">Expedition CK06-06</strain>
    </source>
</reference>
<feature type="non-terminal residue" evidence="3">
    <location>
        <position position="130"/>
    </location>
</feature>
<dbReference type="GO" id="GO:0008810">
    <property type="term" value="F:cellulase activity"/>
    <property type="evidence" value="ECO:0007669"/>
    <property type="project" value="InterPro"/>
</dbReference>
<dbReference type="Gene3D" id="2.60.40.10">
    <property type="entry name" value="Immunoglobulins"/>
    <property type="match status" value="1"/>
</dbReference>